<dbReference type="GO" id="GO:0006882">
    <property type="term" value="P:intracellular zinc ion homeostasis"/>
    <property type="evidence" value="ECO:0007669"/>
    <property type="project" value="TreeGrafter"/>
</dbReference>
<evidence type="ECO:0000313" key="10">
    <source>
        <dbReference type="EnsemblFungi" id="EJT74195"/>
    </source>
</evidence>
<feature type="binding site" evidence="6">
    <location>
        <position position="288"/>
    </location>
    <ligand>
        <name>Zn(2+)</name>
        <dbReference type="ChEBI" id="CHEBI:29105"/>
    </ligand>
</feature>
<evidence type="ECO:0000313" key="9">
    <source>
        <dbReference type="EMBL" id="EJT74195.1"/>
    </source>
</evidence>
<feature type="transmembrane region" description="Helical" evidence="8">
    <location>
        <begin position="121"/>
        <end position="145"/>
    </location>
</feature>
<feature type="binding site" evidence="6">
    <location>
        <position position="142"/>
    </location>
    <ligand>
        <name>Zn(2+)</name>
        <dbReference type="ChEBI" id="CHEBI:29105"/>
    </ligand>
</feature>
<name>J3P3F3_GAET3</name>
<evidence type="ECO:0008006" key="12">
    <source>
        <dbReference type="Google" id="ProtNLM"/>
    </source>
</evidence>
<evidence type="ECO:0000256" key="4">
    <source>
        <dbReference type="ARBA" id="ARBA00022989"/>
    </source>
</evidence>
<dbReference type="GO" id="GO:0046872">
    <property type="term" value="F:metal ion binding"/>
    <property type="evidence" value="ECO:0007669"/>
    <property type="project" value="UniProtKB-KW"/>
</dbReference>
<feature type="transmembrane region" description="Helical" evidence="8">
    <location>
        <begin position="78"/>
        <end position="96"/>
    </location>
</feature>
<keyword evidence="3 8" id="KW-0812">Transmembrane</keyword>
<dbReference type="AlphaFoldDB" id="J3P3F3"/>
<feature type="binding site" evidence="6">
    <location>
        <position position="292"/>
    </location>
    <ligand>
        <name>Zn(2+)</name>
        <dbReference type="ChEBI" id="CHEBI:29105"/>
    </ligand>
</feature>
<evidence type="ECO:0000256" key="6">
    <source>
        <dbReference type="PIRSR" id="PIRSR604254-1"/>
    </source>
</evidence>
<dbReference type="EMBL" id="GL385398">
    <property type="protein sequence ID" value="EJT74195.1"/>
    <property type="molecule type" value="Genomic_DNA"/>
</dbReference>
<evidence type="ECO:0000256" key="2">
    <source>
        <dbReference type="ARBA" id="ARBA00007018"/>
    </source>
</evidence>
<feature type="transmembrane region" description="Helical" evidence="8">
    <location>
        <begin position="251"/>
        <end position="270"/>
    </location>
</feature>
<dbReference type="VEuPathDB" id="FungiDB:GGTG_08040"/>
<gene>
    <name evidence="10" type="primary">20348498</name>
    <name evidence="9" type="ORF">GGTG_08040</name>
</gene>
<keyword evidence="11" id="KW-1185">Reference proteome</keyword>
<reference evidence="10" key="5">
    <citation type="submission" date="2018-04" db="UniProtKB">
        <authorList>
            <consortium name="EnsemblFungi"/>
        </authorList>
    </citation>
    <scope>IDENTIFICATION</scope>
    <source>
        <strain evidence="10">R3-111a-1</strain>
    </source>
</reference>
<evidence type="ECO:0000313" key="11">
    <source>
        <dbReference type="Proteomes" id="UP000006039"/>
    </source>
</evidence>
<dbReference type="PANTHER" id="PTHR20855:SF52">
    <property type="entry name" value="ADIPONECTIN RECEPTOR PROTEIN"/>
    <property type="match status" value="1"/>
</dbReference>
<protein>
    <recommendedName>
        <fullName evidence="12">Adiponectin receptor protein 1</fullName>
    </recommendedName>
</protein>
<dbReference type="EnsemblFungi" id="EJT74195">
    <property type="protein sequence ID" value="EJT74195"/>
    <property type="gene ID" value="GGTG_08040"/>
</dbReference>
<organism evidence="9">
    <name type="scientific">Gaeumannomyces tritici (strain R3-111a-1)</name>
    <name type="common">Wheat and barley take-all root rot fungus</name>
    <name type="synonym">Gaeumannomyces graminis var. tritici</name>
    <dbReference type="NCBI Taxonomy" id="644352"/>
    <lineage>
        <taxon>Eukaryota</taxon>
        <taxon>Fungi</taxon>
        <taxon>Dikarya</taxon>
        <taxon>Ascomycota</taxon>
        <taxon>Pezizomycotina</taxon>
        <taxon>Sordariomycetes</taxon>
        <taxon>Sordariomycetidae</taxon>
        <taxon>Magnaporthales</taxon>
        <taxon>Magnaporthaceae</taxon>
        <taxon>Gaeumannomyces</taxon>
    </lineage>
</organism>
<dbReference type="OrthoDB" id="529367at2759"/>
<dbReference type="HOGENOM" id="CLU_023075_2_0_1"/>
<sequence>MTAHADQPGVRRRRPSSPGPSPAGVAKAASPALLILWDELEEWRRDNAYILGGYRRTSNSYRACAASLAYLHNESVNIWSHLLGAVAFSAAGLWLLRRASAPAVVVAAAHAAATAADGADVLAFACFFAGAFLCLGMSATFHAVINHSPGVAKWGNKLDYSGIVCLIVGSYVPALYYGFRCDPGLMGIYLAAISTLGLGCMVVSWVDHFRTPAWRTTRALMFVGLGVSGVVPIVHAVTVDGFAALDARMGLRWVLLQGGLYIFGAFLYAARWPERAFPGRFDIWGSSHQLFHVFVLLAAASHLYGMAIAFNYRHGVGASQC</sequence>
<feature type="transmembrane region" description="Helical" evidence="8">
    <location>
        <begin position="218"/>
        <end position="239"/>
    </location>
</feature>
<dbReference type="PANTHER" id="PTHR20855">
    <property type="entry name" value="ADIPOR/PROGESTIN RECEPTOR-RELATED"/>
    <property type="match status" value="1"/>
</dbReference>
<keyword evidence="4 8" id="KW-1133">Transmembrane helix</keyword>
<evidence type="ECO:0000256" key="1">
    <source>
        <dbReference type="ARBA" id="ARBA00004141"/>
    </source>
</evidence>
<evidence type="ECO:0000256" key="3">
    <source>
        <dbReference type="ARBA" id="ARBA00022692"/>
    </source>
</evidence>
<dbReference type="GeneID" id="20348498"/>
<dbReference type="STRING" id="644352.J3P3F3"/>
<dbReference type="GO" id="GO:0038023">
    <property type="term" value="F:signaling receptor activity"/>
    <property type="evidence" value="ECO:0007669"/>
    <property type="project" value="TreeGrafter"/>
</dbReference>
<dbReference type="Pfam" id="PF03006">
    <property type="entry name" value="HlyIII"/>
    <property type="match status" value="1"/>
</dbReference>
<comment type="subcellular location">
    <subcellularLocation>
        <location evidence="1">Membrane</location>
        <topology evidence="1">Multi-pass membrane protein</topology>
    </subcellularLocation>
</comment>
<evidence type="ECO:0000256" key="8">
    <source>
        <dbReference type="SAM" id="Phobius"/>
    </source>
</evidence>
<comment type="similarity">
    <text evidence="2">Belongs to the ADIPOR family.</text>
</comment>
<proteinExistence type="inferred from homology"/>
<reference evidence="9" key="3">
    <citation type="submission" date="2010-09" db="EMBL/GenBank/DDBJ databases">
        <title>Annotation of Gaeumannomyces graminis var. tritici R3-111a-1.</title>
        <authorList>
            <consortium name="The Broad Institute Genome Sequencing Platform"/>
            <person name="Ma L.-J."/>
            <person name="Dead R."/>
            <person name="Young S.K."/>
            <person name="Zeng Q."/>
            <person name="Gargeya S."/>
            <person name="Fitzgerald M."/>
            <person name="Haas B."/>
            <person name="Abouelleil A."/>
            <person name="Alvarado L."/>
            <person name="Arachchi H.M."/>
            <person name="Berlin A."/>
            <person name="Brown A."/>
            <person name="Chapman S.B."/>
            <person name="Chen Z."/>
            <person name="Dunbar C."/>
            <person name="Freedman E."/>
            <person name="Gearin G."/>
            <person name="Gellesch M."/>
            <person name="Goldberg J."/>
            <person name="Griggs A."/>
            <person name="Gujja S."/>
            <person name="Heiman D."/>
            <person name="Howarth C."/>
            <person name="Larson L."/>
            <person name="Lui A."/>
            <person name="MacDonald P.J.P."/>
            <person name="Mehta T."/>
            <person name="Montmayeur A."/>
            <person name="Murphy C."/>
            <person name="Neiman D."/>
            <person name="Pearson M."/>
            <person name="Priest M."/>
            <person name="Roberts A."/>
            <person name="Saif S."/>
            <person name="Shea T."/>
            <person name="Shenoy N."/>
            <person name="Sisk P."/>
            <person name="Stolte C."/>
            <person name="Sykes S."/>
            <person name="Yandava C."/>
            <person name="Wortman J."/>
            <person name="Nusbaum C."/>
            <person name="Birren B."/>
        </authorList>
    </citation>
    <scope>NUCLEOTIDE SEQUENCE</scope>
    <source>
        <strain evidence="9">R3-111a-1</strain>
    </source>
</reference>
<reference evidence="9" key="2">
    <citation type="submission" date="2010-07" db="EMBL/GenBank/DDBJ databases">
        <authorList>
            <consortium name="The Broad Institute Genome Sequencing Platform"/>
            <consortium name="Broad Institute Genome Sequencing Center for Infectious Disease"/>
            <person name="Ma L.-J."/>
            <person name="Dead R."/>
            <person name="Young S."/>
            <person name="Zeng Q."/>
            <person name="Koehrsen M."/>
            <person name="Alvarado L."/>
            <person name="Berlin A."/>
            <person name="Chapman S.B."/>
            <person name="Chen Z."/>
            <person name="Freedman E."/>
            <person name="Gellesch M."/>
            <person name="Goldberg J."/>
            <person name="Griggs A."/>
            <person name="Gujja S."/>
            <person name="Heilman E.R."/>
            <person name="Heiman D."/>
            <person name="Hepburn T."/>
            <person name="Howarth C."/>
            <person name="Jen D."/>
            <person name="Larson L."/>
            <person name="Mehta T."/>
            <person name="Neiman D."/>
            <person name="Pearson M."/>
            <person name="Roberts A."/>
            <person name="Saif S."/>
            <person name="Shea T."/>
            <person name="Shenoy N."/>
            <person name="Sisk P."/>
            <person name="Stolte C."/>
            <person name="Sykes S."/>
            <person name="Walk T."/>
            <person name="White J."/>
            <person name="Yandava C."/>
            <person name="Haas B."/>
            <person name="Nusbaum C."/>
            <person name="Birren B."/>
        </authorList>
    </citation>
    <scope>NUCLEOTIDE SEQUENCE</scope>
    <source>
        <strain evidence="9">R3-111a-1</strain>
    </source>
</reference>
<keyword evidence="5 8" id="KW-0472">Membrane</keyword>
<reference evidence="10" key="4">
    <citation type="journal article" date="2015" name="G3 (Bethesda)">
        <title>Genome sequences of three phytopathogenic species of the Magnaporthaceae family of fungi.</title>
        <authorList>
            <person name="Okagaki L.H."/>
            <person name="Nunes C.C."/>
            <person name="Sailsbery J."/>
            <person name="Clay B."/>
            <person name="Brown D."/>
            <person name="John T."/>
            <person name="Oh Y."/>
            <person name="Young N."/>
            <person name="Fitzgerald M."/>
            <person name="Haas B.J."/>
            <person name="Zeng Q."/>
            <person name="Young S."/>
            <person name="Adiconis X."/>
            <person name="Fan L."/>
            <person name="Levin J.Z."/>
            <person name="Mitchell T.K."/>
            <person name="Okubara P.A."/>
            <person name="Farman M.L."/>
            <person name="Kohn L.M."/>
            <person name="Birren B."/>
            <person name="Ma L.-J."/>
            <person name="Dean R.A."/>
        </authorList>
    </citation>
    <scope>NUCLEOTIDE SEQUENCE</scope>
    <source>
        <strain evidence="10">R3-111a-1</strain>
    </source>
</reference>
<dbReference type="FunCoup" id="J3P3F3">
    <property type="interactions" value="289"/>
</dbReference>
<keyword evidence="6" id="KW-0479">Metal-binding</keyword>
<feature type="transmembrane region" description="Helical" evidence="8">
    <location>
        <begin position="186"/>
        <end position="206"/>
    </location>
</feature>
<keyword evidence="6" id="KW-0862">Zinc</keyword>
<reference evidence="11" key="1">
    <citation type="submission" date="2010-07" db="EMBL/GenBank/DDBJ databases">
        <title>The genome sequence of Gaeumannomyces graminis var. tritici strain R3-111a-1.</title>
        <authorList>
            <consortium name="The Broad Institute Genome Sequencing Platform"/>
            <person name="Ma L.-J."/>
            <person name="Dead R."/>
            <person name="Young S."/>
            <person name="Zeng Q."/>
            <person name="Koehrsen M."/>
            <person name="Alvarado L."/>
            <person name="Berlin A."/>
            <person name="Chapman S.B."/>
            <person name="Chen Z."/>
            <person name="Freedman E."/>
            <person name="Gellesch M."/>
            <person name="Goldberg J."/>
            <person name="Griggs A."/>
            <person name="Gujja S."/>
            <person name="Heilman E.R."/>
            <person name="Heiman D."/>
            <person name="Hepburn T."/>
            <person name="Howarth C."/>
            <person name="Jen D."/>
            <person name="Larson L."/>
            <person name="Mehta T."/>
            <person name="Neiman D."/>
            <person name="Pearson M."/>
            <person name="Roberts A."/>
            <person name="Saif S."/>
            <person name="Shea T."/>
            <person name="Shenoy N."/>
            <person name="Sisk P."/>
            <person name="Stolte C."/>
            <person name="Sykes S."/>
            <person name="Walk T."/>
            <person name="White J."/>
            <person name="Yandava C."/>
            <person name="Haas B."/>
            <person name="Nusbaum C."/>
            <person name="Birren B."/>
        </authorList>
    </citation>
    <scope>NUCLEOTIDE SEQUENCE [LARGE SCALE GENOMIC DNA]</scope>
    <source>
        <strain evidence="11">R3-111a-1</strain>
    </source>
</reference>
<evidence type="ECO:0000256" key="5">
    <source>
        <dbReference type="ARBA" id="ARBA00023136"/>
    </source>
</evidence>
<feature type="transmembrane region" description="Helical" evidence="8">
    <location>
        <begin position="290"/>
        <end position="310"/>
    </location>
</feature>
<evidence type="ECO:0000256" key="7">
    <source>
        <dbReference type="SAM" id="MobiDB-lite"/>
    </source>
</evidence>
<dbReference type="GO" id="GO:0016020">
    <property type="term" value="C:membrane"/>
    <property type="evidence" value="ECO:0007669"/>
    <property type="project" value="UniProtKB-SubCell"/>
</dbReference>
<dbReference type="RefSeq" id="XP_009224139.1">
    <property type="nucleotide sequence ID" value="XM_009225875.1"/>
</dbReference>
<dbReference type="eggNOG" id="KOG0748">
    <property type="taxonomic scope" value="Eukaryota"/>
</dbReference>
<dbReference type="InterPro" id="IPR004254">
    <property type="entry name" value="AdipoR/HlyIII-related"/>
</dbReference>
<accession>J3P3F3</accession>
<feature type="transmembrane region" description="Helical" evidence="8">
    <location>
        <begin position="160"/>
        <end position="179"/>
    </location>
</feature>
<dbReference type="Proteomes" id="UP000006039">
    <property type="component" value="Unassembled WGS sequence"/>
</dbReference>
<feature type="region of interest" description="Disordered" evidence="7">
    <location>
        <begin position="1"/>
        <end position="26"/>
    </location>
</feature>